<feature type="compositionally biased region" description="Basic and acidic residues" evidence="1">
    <location>
        <begin position="19"/>
        <end position="32"/>
    </location>
</feature>
<keyword evidence="4" id="KW-1185">Reference proteome</keyword>
<feature type="non-terminal residue" evidence="3">
    <location>
        <position position="1"/>
    </location>
</feature>
<dbReference type="Proteomes" id="UP000257109">
    <property type="component" value="Unassembled WGS sequence"/>
</dbReference>
<feature type="non-terminal residue" evidence="3">
    <location>
        <position position="215"/>
    </location>
</feature>
<dbReference type="AlphaFoldDB" id="A0A371GTC1"/>
<name>A0A371GTC1_MUCPR</name>
<reference evidence="3" key="1">
    <citation type="submission" date="2018-05" db="EMBL/GenBank/DDBJ databases">
        <title>Draft genome of Mucuna pruriens seed.</title>
        <authorList>
            <person name="Nnadi N.E."/>
            <person name="Vos R."/>
            <person name="Hasami M.H."/>
            <person name="Devisetty U.K."/>
            <person name="Aguiy J.C."/>
        </authorList>
    </citation>
    <scope>NUCLEOTIDE SEQUENCE [LARGE SCALE GENOMIC DNA]</scope>
    <source>
        <strain evidence="3">JCA_2017</strain>
    </source>
</reference>
<dbReference type="InterPro" id="IPR054722">
    <property type="entry name" value="PolX-like_BBD"/>
</dbReference>
<feature type="compositionally biased region" description="Basic residues" evidence="1">
    <location>
        <begin position="33"/>
        <end position="47"/>
    </location>
</feature>
<evidence type="ECO:0000313" key="3">
    <source>
        <dbReference type="EMBL" id="RDX93716.1"/>
    </source>
</evidence>
<feature type="domain" description="Retrovirus-related Pol polyprotein from transposon TNT 1-94-like beta-barrel" evidence="2">
    <location>
        <begin position="85"/>
        <end position="160"/>
    </location>
</feature>
<dbReference type="PANTHER" id="PTHR47592">
    <property type="entry name" value="PBF68 PROTEIN"/>
    <property type="match status" value="1"/>
</dbReference>
<organism evidence="3 4">
    <name type="scientific">Mucuna pruriens</name>
    <name type="common">Velvet bean</name>
    <name type="synonym">Dolichos pruriens</name>
    <dbReference type="NCBI Taxonomy" id="157652"/>
    <lineage>
        <taxon>Eukaryota</taxon>
        <taxon>Viridiplantae</taxon>
        <taxon>Streptophyta</taxon>
        <taxon>Embryophyta</taxon>
        <taxon>Tracheophyta</taxon>
        <taxon>Spermatophyta</taxon>
        <taxon>Magnoliopsida</taxon>
        <taxon>eudicotyledons</taxon>
        <taxon>Gunneridae</taxon>
        <taxon>Pentapetalae</taxon>
        <taxon>rosids</taxon>
        <taxon>fabids</taxon>
        <taxon>Fabales</taxon>
        <taxon>Fabaceae</taxon>
        <taxon>Papilionoideae</taxon>
        <taxon>50 kb inversion clade</taxon>
        <taxon>NPAAA clade</taxon>
        <taxon>indigoferoid/millettioid clade</taxon>
        <taxon>Phaseoleae</taxon>
        <taxon>Mucuna</taxon>
    </lineage>
</organism>
<dbReference type="OrthoDB" id="1727805at2759"/>
<feature type="region of interest" description="Disordered" evidence="1">
    <location>
        <begin position="1"/>
        <end position="58"/>
    </location>
</feature>
<evidence type="ECO:0000313" key="4">
    <source>
        <dbReference type="Proteomes" id="UP000257109"/>
    </source>
</evidence>
<comment type="caution">
    <text evidence="3">The sequence shown here is derived from an EMBL/GenBank/DDBJ whole genome shotgun (WGS) entry which is preliminary data.</text>
</comment>
<dbReference type="PANTHER" id="PTHR47592:SF31">
    <property type="entry name" value="ZINC FINGER, CCHC-TYPE-RELATED"/>
    <property type="match status" value="1"/>
</dbReference>
<sequence>MRRKAQDSSSQSEVLITENRGRSQKKEREKSRSKSKSRYKNNKGKNGKSKEKDDDDDRVTTATGDDLVILRDFESVNLVSDESMWIIDSHATLHVTPRKEFFTSYIVDDFGMLKMGNDGVTKVIGVGDVCLQTNTRIGVKHAPDVRFNLIFVHMLDDSGCDNHFGYGQWKLTKGNLVVARREKISKLLSHISEKRVELFSQKGYASRIEECRVGE</sequence>
<dbReference type="Pfam" id="PF22936">
    <property type="entry name" value="Pol_BBD"/>
    <property type="match status" value="1"/>
</dbReference>
<proteinExistence type="predicted"/>
<evidence type="ECO:0000256" key="1">
    <source>
        <dbReference type="SAM" id="MobiDB-lite"/>
    </source>
</evidence>
<dbReference type="EMBL" id="QJKJ01004545">
    <property type="protein sequence ID" value="RDX93716.1"/>
    <property type="molecule type" value="Genomic_DNA"/>
</dbReference>
<protein>
    <recommendedName>
        <fullName evidence="2">Retrovirus-related Pol polyprotein from transposon TNT 1-94-like beta-barrel domain-containing protein</fullName>
    </recommendedName>
</protein>
<accession>A0A371GTC1</accession>
<gene>
    <name evidence="3" type="ORF">CR513_23984</name>
</gene>
<evidence type="ECO:0000259" key="2">
    <source>
        <dbReference type="Pfam" id="PF22936"/>
    </source>
</evidence>